<comment type="caution">
    <text evidence="2">The sequence shown here is derived from an EMBL/GenBank/DDBJ whole genome shotgun (WGS) entry which is preliminary data.</text>
</comment>
<reference evidence="2" key="1">
    <citation type="submission" date="2023-10" db="EMBL/GenBank/DDBJ databases">
        <title>Genome assembly of Pristionchus species.</title>
        <authorList>
            <person name="Yoshida K."/>
            <person name="Sommer R.J."/>
        </authorList>
    </citation>
    <scope>NUCLEOTIDE SEQUENCE</scope>
    <source>
        <strain evidence="2">RS0144</strain>
    </source>
</reference>
<accession>A0AAV5UC52</accession>
<sequence length="84" mass="9658">MNKLPTWQIWKYNGAEVGKFAAVEAKKEEPDKVFIAKRNHDESDGSKKKFDNAKQNRNKINDEMPDEIAVEAPGENKQRSQPRS</sequence>
<feature type="compositionally biased region" description="Basic and acidic residues" evidence="1">
    <location>
        <begin position="37"/>
        <end position="62"/>
    </location>
</feature>
<keyword evidence="3" id="KW-1185">Reference proteome</keyword>
<name>A0AAV5UC52_9BILA</name>
<evidence type="ECO:0000313" key="2">
    <source>
        <dbReference type="EMBL" id="GMT03735.1"/>
    </source>
</evidence>
<evidence type="ECO:0000256" key="1">
    <source>
        <dbReference type="SAM" id="MobiDB-lite"/>
    </source>
</evidence>
<feature type="region of interest" description="Disordered" evidence="1">
    <location>
        <begin position="37"/>
        <end position="84"/>
    </location>
</feature>
<gene>
    <name evidence="2" type="ORF">PENTCL1PPCAC_25909</name>
</gene>
<proteinExistence type="predicted"/>
<evidence type="ECO:0000313" key="3">
    <source>
        <dbReference type="Proteomes" id="UP001432027"/>
    </source>
</evidence>
<dbReference type="EMBL" id="BTSX01000006">
    <property type="protein sequence ID" value="GMT03735.1"/>
    <property type="molecule type" value="Genomic_DNA"/>
</dbReference>
<protein>
    <submittedName>
        <fullName evidence="2">Uncharacterized protein</fullName>
    </submittedName>
</protein>
<organism evidence="2 3">
    <name type="scientific">Pristionchus entomophagus</name>
    <dbReference type="NCBI Taxonomy" id="358040"/>
    <lineage>
        <taxon>Eukaryota</taxon>
        <taxon>Metazoa</taxon>
        <taxon>Ecdysozoa</taxon>
        <taxon>Nematoda</taxon>
        <taxon>Chromadorea</taxon>
        <taxon>Rhabditida</taxon>
        <taxon>Rhabditina</taxon>
        <taxon>Diplogasteromorpha</taxon>
        <taxon>Diplogasteroidea</taxon>
        <taxon>Neodiplogasteridae</taxon>
        <taxon>Pristionchus</taxon>
    </lineage>
</organism>
<dbReference type="AlphaFoldDB" id="A0AAV5UC52"/>
<dbReference type="Proteomes" id="UP001432027">
    <property type="component" value="Unassembled WGS sequence"/>
</dbReference>